<dbReference type="EMBL" id="JYDJ01001499">
    <property type="protein sequence ID" value="KRX31893.1"/>
    <property type="molecule type" value="Genomic_DNA"/>
</dbReference>
<organism evidence="1 3">
    <name type="scientific">Trichinella murrelli</name>
    <dbReference type="NCBI Taxonomy" id="144512"/>
    <lineage>
        <taxon>Eukaryota</taxon>
        <taxon>Metazoa</taxon>
        <taxon>Ecdysozoa</taxon>
        <taxon>Nematoda</taxon>
        <taxon>Enoplea</taxon>
        <taxon>Dorylaimia</taxon>
        <taxon>Trichinellida</taxon>
        <taxon>Trichinellidae</taxon>
        <taxon>Trichinella</taxon>
    </lineage>
</organism>
<reference evidence="1 3" key="1">
    <citation type="submission" date="2015-01" db="EMBL/GenBank/DDBJ databases">
        <title>Evolution of Trichinella species and genotypes.</title>
        <authorList>
            <person name="Korhonen P.K."/>
            <person name="Edoardo P."/>
            <person name="Giuseppe L.R."/>
            <person name="Gasser R.B."/>
        </authorList>
    </citation>
    <scope>NUCLEOTIDE SEQUENCE [LARGE SCALE GENOMIC DNA]</scope>
    <source>
        <strain evidence="1">ISS417</strain>
    </source>
</reference>
<name>A0A0V0SZ81_9BILA</name>
<dbReference type="EMBL" id="JYDJ01001224">
    <property type="protein sequence ID" value="KRX32406.1"/>
    <property type="molecule type" value="Genomic_DNA"/>
</dbReference>
<dbReference type="Proteomes" id="UP000055048">
    <property type="component" value="Unassembled WGS sequence"/>
</dbReference>
<gene>
    <name evidence="2" type="ORF">T05_12611</name>
    <name evidence="1" type="ORF">T05_9209</name>
</gene>
<dbReference type="AlphaFoldDB" id="A0A0V0SZ81"/>
<sequence>MLRSVVFTEFEDDARQNVLFYEILCRRTTLYQWKINYEVEMKPKRHLIYKDGRM</sequence>
<keyword evidence="3" id="KW-1185">Reference proteome</keyword>
<accession>A0A0V0SZ81</accession>
<evidence type="ECO:0000313" key="2">
    <source>
        <dbReference type="EMBL" id="KRX32406.1"/>
    </source>
</evidence>
<evidence type="ECO:0000313" key="1">
    <source>
        <dbReference type="EMBL" id="KRX31893.1"/>
    </source>
</evidence>
<evidence type="ECO:0000313" key="3">
    <source>
        <dbReference type="Proteomes" id="UP000055048"/>
    </source>
</evidence>
<proteinExistence type="predicted"/>
<comment type="caution">
    <text evidence="1">The sequence shown here is derived from an EMBL/GenBank/DDBJ whole genome shotgun (WGS) entry which is preliminary data.</text>
</comment>
<protein>
    <submittedName>
        <fullName evidence="1">Uncharacterized protein</fullName>
    </submittedName>
</protein>